<accession>A0AA35T771</accession>
<dbReference type="InterPro" id="IPR027417">
    <property type="entry name" value="P-loop_NTPase"/>
</dbReference>
<protein>
    <submittedName>
        <fullName evidence="5">Signal recognition particle protein</fullName>
    </submittedName>
</protein>
<evidence type="ECO:0000313" key="6">
    <source>
        <dbReference type="Proteomes" id="UP001174909"/>
    </source>
</evidence>
<dbReference type="SUPFAM" id="SSF52540">
    <property type="entry name" value="P-loop containing nucleoside triphosphate hydrolases"/>
    <property type="match status" value="1"/>
</dbReference>
<feature type="compositionally biased region" description="Basic and acidic residues" evidence="3">
    <location>
        <begin position="266"/>
        <end position="282"/>
    </location>
</feature>
<keyword evidence="6" id="KW-1185">Reference proteome</keyword>
<feature type="compositionally biased region" description="Basic and acidic residues" evidence="3">
    <location>
        <begin position="240"/>
        <end position="255"/>
    </location>
</feature>
<evidence type="ECO:0000313" key="5">
    <source>
        <dbReference type="EMBL" id="CAI8043020.1"/>
    </source>
</evidence>
<feature type="non-terminal residue" evidence="5">
    <location>
        <position position="1"/>
    </location>
</feature>
<evidence type="ECO:0000256" key="2">
    <source>
        <dbReference type="ARBA" id="ARBA00023134"/>
    </source>
</evidence>
<keyword evidence="2" id="KW-0342">GTP-binding</keyword>
<dbReference type="Proteomes" id="UP001174909">
    <property type="component" value="Unassembled WGS sequence"/>
</dbReference>
<keyword evidence="1" id="KW-0547">Nucleotide-binding</keyword>
<gene>
    <name evidence="5" type="ORF">GBAR_LOCUS23857</name>
</gene>
<comment type="caution">
    <text evidence="5">The sequence shown here is derived from an EMBL/GenBank/DDBJ whole genome shotgun (WGS) entry which is preliminary data.</text>
</comment>
<dbReference type="GO" id="GO:0003924">
    <property type="term" value="F:GTPase activity"/>
    <property type="evidence" value="ECO:0007669"/>
    <property type="project" value="InterPro"/>
</dbReference>
<feature type="compositionally biased region" description="Basic residues" evidence="3">
    <location>
        <begin position="128"/>
        <end position="138"/>
    </location>
</feature>
<dbReference type="Gene3D" id="3.40.50.300">
    <property type="entry name" value="P-loop containing nucleotide triphosphate hydrolases"/>
    <property type="match status" value="1"/>
</dbReference>
<organism evidence="5 6">
    <name type="scientific">Geodia barretti</name>
    <name type="common">Barrett's horny sponge</name>
    <dbReference type="NCBI Taxonomy" id="519541"/>
    <lineage>
        <taxon>Eukaryota</taxon>
        <taxon>Metazoa</taxon>
        <taxon>Porifera</taxon>
        <taxon>Demospongiae</taxon>
        <taxon>Heteroscleromorpha</taxon>
        <taxon>Tetractinellida</taxon>
        <taxon>Astrophorina</taxon>
        <taxon>Geodiidae</taxon>
        <taxon>Geodia</taxon>
    </lineage>
</organism>
<dbReference type="GO" id="GO:0006614">
    <property type="term" value="P:SRP-dependent cotranslational protein targeting to membrane"/>
    <property type="evidence" value="ECO:0007669"/>
    <property type="project" value="InterPro"/>
</dbReference>
<feature type="compositionally biased region" description="Basic and acidic residues" evidence="3">
    <location>
        <begin position="139"/>
        <end position="158"/>
    </location>
</feature>
<name>A0AA35T771_GEOBA</name>
<dbReference type="PANTHER" id="PTHR11564:SF5">
    <property type="entry name" value="SIGNAL RECOGNITION PARTICLE SUBUNIT SRP54"/>
    <property type="match status" value="1"/>
</dbReference>
<evidence type="ECO:0000256" key="1">
    <source>
        <dbReference type="ARBA" id="ARBA00022741"/>
    </source>
</evidence>
<dbReference type="PANTHER" id="PTHR11564">
    <property type="entry name" value="SIGNAL RECOGNITION PARTICLE 54K PROTEIN SRP54"/>
    <property type="match status" value="1"/>
</dbReference>
<evidence type="ECO:0000259" key="4">
    <source>
        <dbReference type="SMART" id="SM00962"/>
    </source>
</evidence>
<dbReference type="GO" id="GO:0048500">
    <property type="term" value="C:signal recognition particle"/>
    <property type="evidence" value="ECO:0007669"/>
    <property type="project" value="InterPro"/>
</dbReference>
<sequence length="325" mass="34753">GSGKTTTAAKLARRLTVDGRRPLLIAADRARPAAVEQLALLGRTIGVDVFTAAGLRGAEGAAKVTREGLEHARRSGHDVVIVDTSGRSQADDALMRELEQVRSVHTPLPHPFCPYSLLCSRCDGRPRLRGTYRHHRRHSVQDRLGRPRRSGPVDEGRHRQAGVLHRYRGATGGSGAVSPGTLRRADTGHGRRRQPGGEGRTGDRPAAGGADAAARALEHADAGGLPGADPRPAQDGESGGADRQDPGRTRGDGRGRDRRRGTAHRRGYDIVDDPGRTGESSDHGPVAAAQGSAWKRHDRVGGQPLPEEIRQDVGDHAEDGSRRRR</sequence>
<feature type="compositionally biased region" description="Basic residues" evidence="3">
    <location>
        <begin position="256"/>
        <end position="265"/>
    </location>
</feature>
<dbReference type="InterPro" id="IPR000897">
    <property type="entry name" value="SRP54_GTPase_dom"/>
</dbReference>
<feature type="compositionally biased region" description="Basic and acidic residues" evidence="3">
    <location>
        <begin position="307"/>
        <end position="325"/>
    </location>
</feature>
<dbReference type="Pfam" id="PF00448">
    <property type="entry name" value="SRP54"/>
    <property type="match status" value="1"/>
</dbReference>
<dbReference type="InterPro" id="IPR022941">
    <property type="entry name" value="SRP54"/>
</dbReference>
<reference evidence="5" key="1">
    <citation type="submission" date="2023-03" db="EMBL/GenBank/DDBJ databases">
        <authorList>
            <person name="Steffen K."/>
            <person name="Cardenas P."/>
        </authorList>
    </citation>
    <scope>NUCLEOTIDE SEQUENCE</scope>
</reference>
<evidence type="ECO:0000256" key="3">
    <source>
        <dbReference type="SAM" id="MobiDB-lite"/>
    </source>
</evidence>
<dbReference type="EMBL" id="CASHTH010003295">
    <property type="protein sequence ID" value="CAI8043020.1"/>
    <property type="molecule type" value="Genomic_DNA"/>
</dbReference>
<feature type="compositionally biased region" description="Low complexity" evidence="3">
    <location>
        <begin position="204"/>
        <end position="215"/>
    </location>
</feature>
<dbReference type="AlphaFoldDB" id="A0AA35T771"/>
<proteinExistence type="predicted"/>
<dbReference type="SMART" id="SM00962">
    <property type="entry name" value="SRP54"/>
    <property type="match status" value="1"/>
</dbReference>
<dbReference type="GO" id="GO:0005525">
    <property type="term" value="F:GTP binding"/>
    <property type="evidence" value="ECO:0007669"/>
    <property type="project" value="UniProtKB-KW"/>
</dbReference>
<feature type="domain" description="SRP54-type proteins GTP-binding" evidence="4">
    <location>
        <begin position="1"/>
        <end position="145"/>
    </location>
</feature>
<feature type="region of interest" description="Disordered" evidence="3">
    <location>
        <begin position="128"/>
        <end position="325"/>
    </location>
</feature>